<sequence length="153" mass="16620">MARLSTTVGGKTYTMNLPNWTNKLAITVHAGLHEYQTNVEGAVALLPQLSECDIRIFAGTYPDMELFAFKRQGEGVFYGKTTLCNHCGECCRNMSQKWIYGLNEAGDCIHLSNNLCAKPGGPPVHCLGGFEEFPSPELAAICSIKYGISVVGV</sequence>
<accession>A0A6M3KLQ8</accession>
<protein>
    <submittedName>
        <fullName evidence="2">Uncharacterized protein</fullName>
    </submittedName>
</protein>
<proteinExistence type="predicted"/>
<evidence type="ECO:0000313" key="2">
    <source>
        <dbReference type="EMBL" id="QJA82996.1"/>
    </source>
</evidence>
<dbReference type="AlphaFoldDB" id="A0A6M3KLQ8"/>
<reference evidence="2" key="1">
    <citation type="submission" date="2020-03" db="EMBL/GenBank/DDBJ databases">
        <title>The deep terrestrial virosphere.</title>
        <authorList>
            <person name="Holmfeldt K."/>
            <person name="Nilsson E."/>
            <person name="Simone D."/>
            <person name="Lopez-Fernandez M."/>
            <person name="Wu X."/>
            <person name="de Brujin I."/>
            <person name="Lundin D."/>
            <person name="Andersson A."/>
            <person name="Bertilsson S."/>
            <person name="Dopson M."/>
        </authorList>
    </citation>
    <scope>NUCLEOTIDE SEQUENCE</scope>
    <source>
        <strain evidence="2">MM415A00328</strain>
        <strain evidence="1">MM415B00308</strain>
    </source>
</reference>
<evidence type="ECO:0000313" key="1">
    <source>
        <dbReference type="EMBL" id="QJA67063.1"/>
    </source>
</evidence>
<gene>
    <name evidence="2" type="ORF">MM415A00328_0014</name>
    <name evidence="1" type="ORF">MM415B00308_0041</name>
</gene>
<dbReference type="EMBL" id="MT142501">
    <property type="protein sequence ID" value="QJA82996.1"/>
    <property type="molecule type" value="Genomic_DNA"/>
</dbReference>
<organism evidence="2">
    <name type="scientific">viral metagenome</name>
    <dbReference type="NCBI Taxonomy" id="1070528"/>
    <lineage>
        <taxon>unclassified sequences</taxon>
        <taxon>metagenomes</taxon>
        <taxon>organismal metagenomes</taxon>
    </lineage>
</organism>
<name>A0A6M3KLQ8_9ZZZZ</name>
<dbReference type="EMBL" id="MT141565">
    <property type="protein sequence ID" value="QJA67063.1"/>
    <property type="molecule type" value="Genomic_DNA"/>
</dbReference>